<comment type="caution">
    <text evidence="2">The sequence shown here is derived from an EMBL/GenBank/DDBJ whole genome shotgun (WGS) entry which is preliminary data.</text>
</comment>
<organism evidence="2 3">
    <name type="scientific">Cladophialophora chaetospira</name>
    <dbReference type="NCBI Taxonomy" id="386627"/>
    <lineage>
        <taxon>Eukaryota</taxon>
        <taxon>Fungi</taxon>
        <taxon>Dikarya</taxon>
        <taxon>Ascomycota</taxon>
        <taxon>Pezizomycotina</taxon>
        <taxon>Eurotiomycetes</taxon>
        <taxon>Chaetothyriomycetidae</taxon>
        <taxon>Chaetothyriales</taxon>
        <taxon>Herpotrichiellaceae</taxon>
        <taxon>Cladophialophora</taxon>
    </lineage>
</organism>
<evidence type="ECO:0008006" key="4">
    <source>
        <dbReference type="Google" id="ProtNLM"/>
    </source>
</evidence>
<reference evidence="2" key="1">
    <citation type="submission" date="2022-10" db="EMBL/GenBank/DDBJ databases">
        <title>Culturing micro-colonial fungi from biological soil crusts in the Mojave desert and describing Neophaeococcomyces mojavensis, and introducing the new genera and species Taxawa tesnikishii.</title>
        <authorList>
            <person name="Kurbessoian T."/>
            <person name="Stajich J.E."/>
        </authorList>
    </citation>
    <scope>NUCLEOTIDE SEQUENCE</scope>
    <source>
        <strain evidence="2">TK_41</strain>
    </source>
</reference>
<proteinExistence type="predicted"/>
<keyword evidence="3" id="KW-1185">Reference proteome</keyword>
<dbReference type="EMBL" id="JAPDRK010000002">
    <property type="protein sequence ID" value="KAJ9615143.1"/>
    <property type="molecule type" value="Genomic_DNA"/>
</dbReference>
<dbReference type="SUPFAM" id="SSF57850">
    <property type="entry name" value="RING/U-box"/>
    <property type="match status" value="1"/>
</dbReference>
<evidence type="ECO:0000313" key="2">
    <source>
        <dbReference type="EMBL" id="KAJ9615143.1"/>
    </source>
</evidence>
<dbReference type="Proteomes" id="UP001172673">
    <property type="component" value="Unassembled WGS sequence"/>
</dbReference>
<gene>
    <name evidence="2" type="ORF">H2200_001217</name>
</gene>
<sequence length="519" mass="58731">MASESNTTDHVAVYMKGLIQRVREFTPLYDSLPADRRDAAIEVFAGSQFAGWTASEIENMGPADEYDVENLASFLEGEANYRLFSRVTMPHHTDDADRQEVDESSDGDSDIEHDGDDRGDDGDVDINGPLSEEHMQGRPPAHQNHDEELDRQPNDEIDSEYEDYMGDTGPIDPNGQLSEAQFQRLFFGDPDGNFPDLITDSPGHCNFPAGIPDWLELEIIPEAPSPQTAFLTSQEEMHLPIEADNYISDLRSLRTALRKVNGKVIDLINDLGDGRPVQYREVMDPLKDSAHALRTLHIQTKYIVKPEITSKDPDIIRQRLRLPKAEEILIRARDCIVRAEVFLVTTEALLASPWDEEEGDRRERQCSIFERSRYRCLLKAVIGGLLTSRWSALSALSIPPSPEPDYEWMECEFGLTAEVIEQYQQSVTMAAAQQPERETSSECPICYKEFSAEQQTGEQTVFVPCCKNAIGIDCLLQWMFERLNDRENPEMTCVMCREKLSVDFLGEVLEMKARGLNVL</sequence>
<accession>A0AA39CMU8</accession>
<protein>
    <recommendedName>
        <fullName evidence="4">RING-type domain-containing protein</fullName>
    </recommendedName>
</protein>
<feature type="compositionally biased region" description="Basic and acidic residues" evidence="1">
    <location>
        <begin position="91"/>
        <end position="101"/>
    </location>
</feature>
<name>A0AA39CMU8_9EURO</name>
<dbReference type="AlphaFoldDB" id="A0AA39CMU8"/>
<evidence type="ECO:0000313" key="3">
    <source>
        <dbReference type="Proteomes" id="UP001172673"/>
    </source>
</evidence>
<evidence type="ECO:0000256" key="1">
    <source>
        <dbReference type="SAM" id="MobiDB-lite"/>
    </source>
</evidence>
<dbReference type="Gene3D" id="3.30.40.10">
    <property type="entry name" value="Zinc/RING finger domain, C3HC4 (zinc finger)"/>
    <property type="match status" value="1"/>
</dbReference>
<feature type="compositionally biased region" description="Basic and acidic residues" evidence="1">
    <location>
        <begin position="143"/>
        <end position="152"/>
    </location>
</feature>
<feature type="region of interest" description="Disordered" evidence="1">
    <location>
        <begin position="91"/>
        <end position="152"/>
    </location>
</feature>
<dbReference type="InterPro" id="IPR013083">
    <property type="entry name" value="Znf_RING/FYVE/PHD"/>
</dbReference>